<evidence type="ECO:0000256" key="10">
    <source>
        <dbReference type="SAM" id="MobiDB-lite"/>
    </source>
</evidence>
<keyword evidence="2" id="KW-1003">Cell membrane</keyword>
<feature type="region of interest" description="Disordered" evidence="10">
    <location>
        <begin position="388"/>
        <end position="411"/>
    </location>
</feature>
<comment type="subcellular location">
    <subcellularLocation>
        <location evidence="1">Cell membrane</location>
        <topology evidence="1">Multi-pass membrane protein</topology>
    </subcellularLocation>
</comment>
<dbReference type="PANTHER" id="PTHR24246">
    <property type="entry name" value="OLFACTORY RECEPTOR AND ADENOSINE RECEPTOR"/>
    <property type="match status" value="1"/>
</dbReference>
<protein>
    <recommendedName>
        <fullName evidence="12">G-protein coupled receptors family 1 profile domain-containing protein</fullName>
    </recommendedName>
</protein>
<dbReference type="PRINTS" id="PR00237">
    <property type="entry name" value="GPCRRHODOPSN"/>
</dbReference>
<evidence type="ECO:0000256" key="6">
    <source>
        <dbReference type="ARBA" id="ARBA00023136"/>
    </source>
</evidence>
<dbReference type="SUPFAM" id="SSF81321">
    <property type="entry name" value="Family A G protein-coupled receptor-like"/>
    <property type="match status" value="1"/>
</dbReference>
<evidence type="ECO:0000256" key="5">
    <source>
        <dbReference type="ARBA" id="ARBA00023040"/>
    </source>
</evidence>
<dbReference type="InterPro" id="IPR000276">
    <property type="entry name" value="GPCR_Rhodpsn"/>
</dbReference>
<dbReference type="SMART" id="SM01381">
    <property type="entry name" value="7TM_GPCR_Srsx"/>
    <property type="match status" value="1"/>
</dbReference>
<keyword evidence="9" id="KW-0807">Transducer</keyword>
<comment type="caution">
    <text evidence="13">The sequence shown here is derived from an EMBL/GenBank/DDBJ whole genome shotgun (WGS) entry which is preliminary data.</text>
</comment>
<sequence>CTSLLYPRLRTISISTVPSQVTAAFCAKLKAVQRKRKFDFANERKRNIQYQRLYCETGKGAMDNQTTFSGITKNGTDSSLYYQSIGVGPLIIWTLLHSLIALAIIFANALVIASFVKNANLRTRTNYLITSLALADLLVGLVSVPGWLVLVHKEQERDSAWYKTVIEAWYVFEILGGVGSILHLMALSWDRLCAIVRPLRHRSYSKRKYSVIIFLTWFSATLVSGLSVPGNKITKRLYNMSVICLCFFLPLSLIFVAQGITLFTIKRKTSKLHQNTKLRRDIRAAKTIAIMIGLFLIGWLPFFTLGLVQFASGNLAVLPAHSVFAVKLLQYSNSLFNPILYGQNFPEFRNAYVRMLCSAKSNDDSFRFGGRRVVNRKTFRTTLSTYKSYSSPLPSKSPRSSGTWNERRDQRSRVLQKDDILVCMVSGL</sequence>
<keyword evidence="4 11" id="KW-1133">Transmembrane helix</keyword>
<dbReference type="Gene3D" id="1.20.1070.10">
    <property type="entry name" value="Rhodopsin 7-helix transmembrane proteins"/>
    <property type="match status" value="1"/>
</dbReference>
<evidence type="ECO:0000256" key="3">
    <source>
        <dbReference type="ARBA" id="ARBA00022692"/>
    </source>
</evidence>
<evidence type="ECO:0000256" key="4">
    <source>
        <dbReference type="ARBA" id="ARBA00022989"/>
    </source>
</evidence>
<feature type="compositionally biased region" description="Low complexity" evidence="10">
    <location>
        <begin position="388"/>
        <end position="401"/>
    </location>
</feature>
<keyword evidence="6 11" id="KW-0472">Membrane</keyword>
<accession>A0ABN8Q9J1</accession>
<keyword evidence="14" id="KW-1185">Reference proteome</keyword>
<feature type="transmembrane region" description="Helical" evidence="11">
    <location>
        <begin position="90"/>
        <end position="115"/>
    </location>
</feature>
<evidence type="ECO:0000256" key="7">
    <source>
        <dbReference type="ARBA" id="ARBA00023170"/>
    </source>
</evidence>
<feature type="non-terminal residue" evidence="13">
    <location>
        <position position="1"/>
    </location>
</feature>
<evidence type="ECO:0000256" key="11">
    <source>
        <dbReference type="SAM" id="Phobius"/>
    </source>
</evidence>
<feature type="transmembrane region" description="Helical" evidence="11">
    <location>
        <begin position="240"/>
        <end position="263"/>
    </location>
</feature>
<evidence type="ECO:0000259" key="12">
    <source>
        <dbReference type="PROSITE" id="PS50262"/>
    </source>
</evidence>
<evidence type="ECO:0000313" key="13">
    <source>
        <dbReference type="EMBL" id="CAH3157825.1"/>
    </source>
</evidence>
<dbReference type="EMBL" id="CALNXK010000109">
    <property type="protein sequence ID" value="CAH3157825.1"/>
    <property type="molecule type" value="Genomic_DNA"/>
</dbReference>
<dbReference type="InterPro" id="IPR017452">
    <property type="entry name" value="GPCR_Rhodpsn_7TM"/>
</dbReference>
<keyword evidence="5" id="KW-0297">G-protein coupled receptor</keyword>
<proteinExistence type="predicted"/>
<feature type="transmembrane region" description="Helical" evidence="11">
    <location>
        <begin position="284"/>
        <end position="302"/>
    </location>
</feature>
<gene>
    <name evidence="13" type="ORF">PLOB_00002523</name>
</gene>
<feature type="transmembrane region" description="Helical" evidence="11">
    <location>
        <begin position="209"/>
        <end position="228"/>
    </location>
</feature>
<dbReference type="PROSITE" id="PS50262">
    <property type="entry name" value="G_PROTEIN_RECEP_F1_2"/>
    <property type="match status" value="1"/>
</dbReference>
<feature type="domain" description="G-protein coupled receptors family 1 profile" evidence="12">
    <location>
        <begin position="107"/>
        <end position="341"/>
    </location>
</feature>
<keyword evidence="8" id="KW-0325">Glycoprotein</keyword>
<feature type="transmembrane region" description="Helical" evidence="11">
    <location>
        <begin position="168"/>
        <end position="189"/>
    </location>
</feature>
<organism evidence="13 14">
    <name type="scientific">Porites lobata</name>
    <dbReference type="NCBI Taxonomy" id="104759"/>
    <lineage>
        <taxon>Eukaryota</taxon>
        <taxon>Metazoa</taxon>
        <taxon>Cnidaria</taxon>
        <taxon>Anthozoa</taxon>
        <taxon>Hexacorallia</taxon>
        <taxon>Scleractinia</taxon>
        <taxon>Fungiina</taxon>
        <taxon>Poritidae</taxon>
        <taxon>Porites</taxon>
    </lineage>
</organism>
<evidence type="ECO:0000256" key="8">
    <source>
        <dbReference type="ARBA" id="ARBA00023180"/>
    </source>
</evidence>
<dbReference type="CDD" id="cd14967">
    <property type="entry name" value="7tmA_amine_R-like"/>
    <property type="match status" value="1"/>
</dbReference>
<dbReference type="PANTHER" id="PTHR24246:SF27">
    <property type="entry name" value="ADENOSINE RECEPTOR, ISOFORM A"/>
    <property type="match status" value="1"/>
</dbReference>
<dbReference type="Pfam" id="PF00001">
    <property type="entry name" value="7tm_1"/>
    <property type="match status" value="2"/>
</dbReference>
<keyword evidence="3 11" id="KW-0812">Transmembrane</keyword>
<evidence type="ECO:0000256" key="9">
    <source>
        <dbReference type="ARBA" id="ARBA00023224"/>
    </source>
</evidence>
<evidence type="ECO:0000256" key="1">
    <source>
        <dbReference type="ARBA" id="ARBA00004651"/>
    </source>
</evidence>
<keyword evidence="7" id="KW-0675">Receptor</keyword>
<feature type="transmembrane region" description="Helical" evidence="11">
    <location>
        <begin position="127"/>
        <end position="148"/>
    </location>
</feature>
<dbReference type="Proteomes" id="UP001159405">
    <property type="component" value="Unassembled WGS sequence"/>
</dbReference>
<evidence type="ECO:0000256" key="2">
    <source>
        <dbReference type="ARBA" id="ARBA00022475"/>
    </source>
</evidence>
<evidence type="ECO:0000313" key="14">
    <source>
        <dbReference type="Proteomes" id="UP001159405"/>
    </source>
</evidence>
<reference evidence="13 14" key="1">
    <citation type="submission" date="2022-05" db="EMBL/GenBank/DDBJ databases">
        <authorList>
            <consortium name="Genoscope - CEA"/>
            <person name="William W."/>
        </authorList>
    </citation>
    <scope>NUCLEOTIDE SEQUENCE [LARGE SCALE GENOMIC DNA]</scope>
</reference>
<name>A0ABN8Q9J1_9CNID</name>